<organism evidence="1">
    <name type="scientific">Streptomyces sp. NBC_00003</name>
    <dbReference type="NCBI Taxonomy" id="2903608"/>
    <lineage>
        <taxon>Bacteria</taxon>
        <taxon>Bacillati</taxon>
        <taxon>Actinomycetota</taxon>
        <taxon>Actinomycetes</taxon>
        <taxon>Kitasatosporales</taxon>
        <taxon>Streptomycetaceae</taxon>
        <taxon>Streptomyces</taxon>
    </lineage>
</organism>
<sequence>MARLQVAHACSLPPCSAWATRPRAMIRAYVVPGRLAAAIA</sequence>
<dbReference type="EMBL" id="CP108318">
    <property type="protein sequence ID" value="WTW66111.1"/>
    <property type="molecule type" value="Genomic_DNA"/>
</dbReference>
<accession>A0AAU2VGA9</accession>
<dbReference type="AlphaFoldDB" id="A0AAU2VGA9"/>
<gene>
    <name evidence="1" type="ORF">OG549_38820</name>
</gene>
<protein>
    <submittedName>
        <fullName evidence="1">Uncharacterized protein</fullName>
    </submittedName>
</protein>
<evidence type="ECO:0000313" key="1">
    <source>
        <dbReference type="EMBL" id="WTW66111.1"/>
    </source>
</evidence>
<proteinExistence type="predicted"/>
<reference evidence="1" key="1">
    <citation type="submission" date="2022-10" db="EMBL/GenBank/DDBJ databases">
        <title>The complete genomes of actinobacterial strains from the NBC collection.</title>
        <authorList>
            <person name="Joergensen T.S."/>
            <person name="Alvarez Arevalo M."/>
            <person name="Sterndorff E.B."/>
            <person name="Faurdal D."/>
            <person name="Vuksanovic O."/>
            <person name="Mourched A.-S."/>
            <person name="Charusanti P."/>
            <person name="Shaw S."/>
            <person name="Blin K."/>
            <person name="Weber T."/>
        </authorList>
    </citation>
    <scope>NUCLEOTIDE SEQUENCE</scope>
    <source>
        <strain evidence="1">NBC_00003</strain>
    </source>
</reference>
<name>A0AAU2VGA9_9ACTN</name>